<evidence type="ECO:0000313" key="1">
    <source>
        <dbReference type="EMBL" id="QII14146.1"/>
    </source>
</evidence>
<dbReference type="KEGG" id="kst:KSMBR1_2296"/>
<dbReference type="EMBL" id="CP049055">
    <property type="protein sequence ID" value="QII14146.1"/>
    <property type="molecule type" value="Genomic_DNA"/>
</dbReference>
<reference evidence="2" key="2">
    <citation type="submission" date="2017-10" db="EMBL/GenBank/DDBJ databases">
        <authorList>
            <person name="Banno H."/>
            <person name="Chua N.-H."/>
        </authorList>
    </citation>
    <scope>NUCLEOTIDE SEQUENCE [LARGE SCALE GENOMIC DNA]</scope>
    <source>
        <strain evidence="2">Kuenenia_mbr1_ru-nijmegen</strain>
    </source>
</reference>
<reference evidence="1 4" key="3">
    <citation type="submission" date="2020-02" db="EMBL/GenBank/DDBJ databases">
        <title>Newly sequenced genome of strain CSTR1 showed variability in Candidatus Kuenenia stuttgartiensis genomes.</title>
        <authorList>
            <person name="Ding C."/>
            <person name="Adrian L."/>
        </authorList>
    </citation>
    <scope>NUCLEOTIDE SEQUENCE [LARGE SCALE GENOMIC DNA]</scope>
    <source>
        <strain evidence="1 4">CSTR1</strain>
    </source>
</reference>
<organism evidence="2 3">
    <name type="scientific">Kuenenia stuttgartiensis</name>
    <dbReference type="NCBI Taxonomy" id="174633"/>
    <lineage>
        <taxon>Bacteria</taxon>
        <taxon>Pseudomonadati</taxon>
        <taxon>Planctomycetota</taxon>
        <taxon>Candidatus Brocadiia</taxon>
        <taxon>Candidatus Brocadiales</taxon>
        <taxon>Candidatus Brocadiaceae</taxon>
        <taxon>Candidatus Kuenenia</taxon>
    </lineage>
</organism>
<name>A0A2C9CGH3_KUEST</name>
<proteinExistence type="predicted"/>
<sequence>MTILKALTGSIENLPSLRLHILLTKEDDVIVARCLDFSVSSHGNSETEALNSLSDSIKDYIGHAIEHDALDEIIDPDEDEFWEAFRKSELQDELLNIKENIDILKTKKINEVTYA</sequence>
<keyword evidence="3" id="KW-1185">Reference proteome</keyword>
<evidence type="ECO:0000313" key="3">
    <source>
        <dbReference type="Proteomes" id="UP000221734"/>
    </source>
</evidence>
<dbReference type="Proteomes" id="UP000221734">
    <property type="component" value="Chromosome Kuenenia_stuttgartiensis_MBR1"/>
</dbReference>
<evidence type="ECO:0008006" key="5">
    <source>
        <dbReference type="Google" id="ProtNLM"/>
    </source>
</evidence>
<dbReference type="RefSeq" id="WP_099325464.1">
    <property type="nucleotide sequence ID" value="NZ_OCTL01000034.1"/>
</dbReference>
<evidence type="ECO:0000313" key="2">
    <source>
        <dbReference type="EMBL" id="SOH04791.1"/>
    </source>
</evidence>
<dbReference type="InterPro" id="IPR035069">
    <property type="entry name" value="TTHA1013/TTHA0281-like"/>
</dbReference>
<dbReference type="OrthoDB" id="427783at2"/>
<accession>A0A2C9CGH3</accession>
<evidence type="ECO:0000313" key="4">
    <source>
        <dbReference type="Proteomes" id="UP000501926"/>
    </source>
</evidence>
<dbReference type="SUPFAM" id="SSF143100">
    <property type="entry name" value="TTHA1013/TTHA0281-like"/>
    <property type="match status" value="1"/>
</dbReference>
<reference evidence="3" key="1">
    <citation type="submission" date="2017-10" db="EMBL/GenBank/DDBJ databases">
        <authorList>
            <person name="Frank J."/>
        </authorList>
    </citation>
    <scope>NUCLEOTIDE SEQUENCE [LARGE SCALE GENOMIC DNA]</scope>
</reference>
<protein>
    <recommendedName>
        <fullName evidence="5">HicB-like antitoxin of toxin-antitoxin system domain-containing protein</fullName>
    </recommendedName>
</protein>
<dbReference type="AlphaFoldDB" id="A0A2C9CGH3"/>
<dbReference type="EMBL" id="LT934425">
    <property type="protein sequence ID" value="SOH04791.1"/>
    <property type="molecule type" value="Genomic_DNA"/>
</dbReference>
<gene>
    <name evidence="1" type="ORF">KsCSTR_47690</name>
    <name evidence="2" type="ORF">KSMBR1_2296</name>
</gene>
<dbReference type="Proteomes" id="UP000501926">
    <property type="component" value="Chromosome"/>
</dbReference>